<reference evidence="1 2" key="1">
    <citation type="submission" date="2024-05" db="EMBL/GenBank/DDBJ databases">
        <authorList>
            <person name="Wallberg A."/>
        </authorList>
    </citation>
    <scope>NUCLEOTIDE SEQUENCE [LARGE SCALE GENOMIC DNA]</scope>
</reference>
<sequence length="263" mass="29323">IIPSLNIVIEGQISFGDVIDTKFRGSAFTTHGFALNVVQKNGEDVELKLELPEKMELFDIESELIIMKPQKASGEMKRIESNQCSSIIEPVTGILVCYSMNVPDLINSGSLPLGQSLMYRVYLEKSDAELKGYRLAAKLKNMPNNKFIKIVAGTYGSADSKESALKLSYTKEEDKHIVATNIQSTFLKSTSEITFINQPDYKSIQYYTSNTLASFSQQDVSVKVEFSQVAIENGNAYKVAIYTGLSKALDEKHRLFQMLFGLL</sequence>
<organism evidence="1 2">
    <name type="scientific">Meganyctiphanes norvegica</name>
    <name type="common">Northern krill</name>
    <name type="synonym">Thysanopoda norvegica</name>
    <dbReference type="NCBI Taxonomy" id="48144"/>
    <lineage>
        <taxon>Eukaryota</taxon>
        <taxon>Metazoa</taxon>
        <taxon>Ecdysozoa</taxon>
        <taxon>Arthropoda</taxon>
        <taxon>Crustacea</taxon>
        <taxon>Multicrustacea</taxon>
        <taxon>Malacostraca</taxon>
        <taxon>Eumalacostraca</taxon>
        <taxon>Eucarida</taxon>
        <taxon>Euphausiacea</taxon>
        <taxon>Euphausiidae</taxon>
        <taxon>Meganyctiphanes</taxon>
    </lineage>
</organism>
<evidence type="ECO:0000313" key="2">
    <source>
        <dbReference type="Proteomes" id="UP001497623"/>
    </source>
</evidence>
<keyword evidence="2" id="KW-1185">Reference proteome</keyword>
<gene>
    <name evidence="1" type="ORF">MNOR_LOCUS25573</name>
</gene>
<evidence type="ECO:0000313" key="1">
    <source>
        <dbReference type="EMBL" id="CAL4126391.1"/>
    </source>
</evidence>
<accession>A0AAV2RML2</accession>
<dbReference type="GO" id="GO:0005319">
    <property type="term" value="F:lipid transporter activity"/>
    <property type="evidence" value="ECO:0007669"/>
    <property type="project" value="InterPro"/>
</dbReference>
<dbReference type="EMBL" id="CAXKWB010024592">
    <property type="protein sequence ID" value="CAL4126391.1"/>
    <property type="molecule type" value="Genomic_DNA"/>
</dbReference>
<comment type="caution">
    <text evidence="1">The sequence shown here is derived from an EMBL/GenBank/DDBJ whole genome shotgun (WGS) entry which is preliminary data.</text>
</comment>
<dbReference type="InterPro" id="IPR015819">
    <property type="entry name" value="Lipid_transp_b-sht_shell"/>
</dbReference>
<protein>
    <submittedName>
        <fullName evidence="1">Uncharacterized protein</fullName>
    </submittedName>
</protein>
<dbReference type="SUPFAM" id="SSF56968">
    <property type="entry name" value="Lipovitellin-phosvitin complex, beta-sheet shell regions"/>
    <property type="match status" value="1"/>
</dbReference>
<dbReference type="Proteomes" id="UP001497623">
    <property type="component" value="Unassembled WGS sequence"/>
</dbReference>
<name>A0AAV2RML2_MEGNR</name>
<feature type="non-terminal residue" evidence="1">
    <location>
        <position position="263"/>
    </location>
</feature>
<feature type="non-terminal residue" evidence="1">
    <location>
        <position position="1"/>
    </location>
</feature>
<proteinExistence type="predicted"/>
<dbReference type="AlphaFoldDB" id="A0AAV2RML2"/>